<dbReference type="GO" id="GO:0004386">
    <property type="term" value="F:helicase activity"/>
    <property type="evidence" value="ECO:0007669"/>
    <property type="project" value="UniProtKB-KW"/>
</dbReference>
<feature type="domain" description="Helicase C-terminal" evidence="5">
    <location>
        <begin position="1"/>
        <end position="155"/>
    </location>
</feature>
<reference evidence="6" key="1">
    <citation type="submission" date="2019-08" db="EMBL/GenBank/DDBJ databases">
        <authorList>
            <person name="Kucharzyk K."/>
            <person name="Murdoch R.W."/>
            <person name="Higgins S."/>
            <person name="Loffler F."/>
        </authorList>
    </citation>
    <scope>NUCLEOTIDE SEQUENCE</scope>
</reference>
<evidence type="ECO:0000313" key="6">
    <source>
        <dbReference type="EMBL" id="MPM52790.1"/>
    </source>
</evidence>
<dbReference type="InterPro" id="IPR050699">
    <property type="entry name" value="RNA-DNA_Helicase"/>
</dbReference>
<dbReference type="SMART" id="SM00490">
    <property type="entry name" value="HELICc"/>
    <property type="match status" value="1"/>
</dbReference>
<protein>
    <recommendedName>
        <fullName evidence="5">Helicase C-terminal domain-containing protein</fullName>
    </recommendedName>
</protein>
<evidence type="ECO:0000256" key="3">
    <source>
        <dbReference type="ARBA" id="ARBA00022806"/>
    </source>
</evidence>
<dbReference type="PANTHER" id="PTHR12131">
    <property type="entry name" value="ATP-DEPENDENT RNA AND DNA HELICASE"/>
    <property type="match status" value="1"/>
</dbReference>
<dbReference type="Pfam" id="PF00271">
    <property type="entry name" value="Helicase_C"/>
    <property type="match status" value="1"/>
</dbReference>
<keyword evidence="1" id="KW-0547">Nucleotide-binding</keyword>
<keyword evidence="4" id="KW-0067">ATP-binding</keyword>
<organism evidence="6">
    <name type="scientific">bioreactor metagenome</name>
    <dbReference type="NCBI Taxonomy" id="1076179"/>
    <lineage>
        <taxon>unclassified sequences</taxon>
        <taxon>metagenomes</taxon>
        <taxon>ecological metagenomes</taxon>
    </lineage>
</organism>
<proteinExistence type="predicted"/>
<dbReference type="PANTHER" id="PTHR12131:SF1">
    <property type="entry name" value="ATP-DEPENDENT RNA HELICASE SUPV3L1, MITOCHONDRIAL-RELATED"/>
    <property type="match status" value="1"/>
</dbReference>
<dbReference type="AlphaFoldDB" id="A0A645AHY2"/>
<keyword evidence="2" id="KW-0378">Hydrolase</keyword>
<dbReference type="GO" id="GO:0005524">
    <property type="term" value="F:ATP binding"/>
    <property type="evidence" value="ECO:0007669"/>
    <property type="project" value="UniProtKB-KW"/>
</dbReference>
<sequence>MEYPPVPLKSVGQGDALVAFSKAAVLSLSRYLGRLGIRSSVIYGDLPPEVRRGQYDAFIQGKNPVLVATDAIGMGVNLPIRRLIFTELEKFDGESRRPLTSQEIKQIAGRAGRIGIYEVGYVACLDERIPVVEEKLAAEDEPIEQAVVGPSEAILQIGLLPLREKLALWSTETESLPYYRKKDVNTELFLLDILEPYHLPEQIQWRLMRVPFSLGNSALLAQFSGYAHACFVANAQHLEKPVPEGRSCEQLETYYQQVNLYYSFSKALNMPIDEHWVLDTRNRVSARIRSELEKLRWTGSEKTFRGKTR</sequence>
<gene>
    <name evidence="6" type="ORF">SDC9_99553</name>
</gene>
<comment type="caution">
    <text evidence="6">The sequence shown here is derived from an EMBL/GenBank/DDBJ whole genome shotgun (WGS) entry which is preliminary data.</text>
</comment>
<dbReference type="EMBL" id="VSSQ01014026">
    <property type="protein sequence ID" value="MPM52790.1"/>
    <property type="molecule type" value="Genomic_DNA"/>
</dbReference>
<name>A0A645AHY2_9ZZZZ</name>
<evidence type="ECO:0000256" key="4">
    <source>
        <dbReference type="ARBA" id="ARBA00022840"/>
    </source>
</evidence>
<keyword evidence="3" id="KW-0347">Helicase</keyword>
<dbReference type="SUPFAM" id="SSF52540">
    <property type="entry name" value="P-loop containing nucleoside triphosphate hydrolases"/>
    <property type="match status" value="1"/>
</dbReference>
<evidence type="ECO:0000256" key="2">
    <source>
        <dbReference type="ARBA" id="ARBA00022801"/>
    </source>
</evidence>
<dbReference type="GO" id="GO:0016787">
    <property type="term" value="F:hydrolase activity"/>
    <property type="evidence" value="ECO:0007669"/>
    <property type="project" value="UniProtKB-KW"/>
</dbReference>
<dbReference type="PROSITE" id="PS51194">
    <property type="entry name" value="HELICASE_CTER"/>
    <property type="match status" value="1"/>
</dbReference>
<dbReference type="InterPro" id="IPR001650">
    <property type="entry name" value="Helicase_C-like"/>
</dbReference>
<evidence type="ECO:0000256" key="1">
    <source>
        <dbReference type="ARBA" id="ARBA00022741"/>
    </source>
</evidence>
<dbReference type="Gene3D" id="3.40.50.300">
    <property type="entry name" value="P-loop containing nucleotide triphosphate hydrolases"/>
    <property type="match status" value="1"/>
</dbReference>
<evidence type="ECO:0000259" key="5">
    <source>
        <dbReference type="PROSITE" id="PS51194"/>
    </source>
</evidence>
<dbReference type="InterPro" id="IPR027417">
    <property type="entry name" value="P-loop_NTPase"/>
</dbReference>
<accession>A0A645AHY2</accession>